<gene>
    <name evidence="11" type="ORF">KUCA_T00001502001</name>
</gene>
<evidence type="ECO:0000256" key="6">
    <source>
        <dbReference type="ARBA" id="ARBA00023136"/>
    </source>
</evidence>
<evidence type="ECO:0000256" key="8">
    <source>
        <dbReference type="ARBA" id="ARBA00033774"/>
    </source>
</evidence>
<organism evidence="11 12">
    <name type="scientific">Kuraishia capsulata CBS 1993</name>
    <dbReference type="NCBI Taxonomy" id="1382522"/>
    <lineage>
        <taxon>Eukaryota</taxon>
        <taxon>Fungi</taxon>
        <taxon>Dikarya</taxon>
        <taxon>Ascomycota</taxon>
        <taxon>Saccharomycotina</taxon>
        <taxon>Pichiomycetes</taxon>
        <taxon>Pichiales</taxon>
        <taxon>Pichiaceae</taxon>
        <taxon>Kuraishia</taxon>
    </lineage>
</organism>
<dbReference type="Proteomes" id="UP000019384">
    <property type="component" value="Unassembled WGS sequence"/>
</dbReference>
<dbReference type="GO" id="GO:0005774">
    <property type="term" value="C:vacuolar membrane"/>
    <property type="evidence" value="ECO:0007669"/>
    <property type="project" value="UniProtKB-SubCell"/>
</dbReference>
<dbReference type="Gene3D" id="3.30.1520.10">
    <property type="entry name" value="Phox-like domain"/>
    <property type="match status" value="1"/>
</dbReference>
<dbReference type="PANTHER" id="PTHR10555:SF170">
    <property type="entry name" value="FI18122P1"/>
    <property type="match status" value="1"/>
</dbReference>
<evidence type="ECO:0000256" key="4">
    <source>
        <dbReference type="ARBA" id="ARBA00022554"/>
    </source>
</evidence>
<evidence type="ECO:0000256" key="7">
    <source>
        <dbReference type="ARBA" id="ARBA00033728"/>
    </source>
</evidence>
<dbReference type="InterPro" id="IPR036871">
    <property type="entry name" value="PX_dom_sf"/>
</dbReference>
<dbReference type="InterPro" id="IPR037917">
    <property type="entry name" value="Ypt35_PX"/>
</dbReference>
<evidence type="ECO:0000256" key="2">
    <source>
        <dbReference type="ARBA" id="ARBA00004481"/>
    </source>
</evidence>
<keyword evidence="4" id="KW-0926">Vacuole</keyword>
<keyword evidence="5" id="KW-0967">Endosome</keyword>
<dbReference type="CDD" id="cd07280">
    <property type="entry name" value="PX_YPT35"/>
    <property type="match status" value="1"/>
</dbReference>
<proteinExistence type="inferred from homology"/>
<evidence type="ECO:0000256" key="3">
    <source>
        <dbReference type="ARBA" id="ARBA00007426"/>
    </source>
</evidence>
<dbReference type="SMART" id="SM00312">
    <property type="entry name" value="PX"/>
    <property type="match status" value="1"/>
</dbReference>
<comment type="function">
    <text evidence="7">Recruits the lipid transfer protein VPS13 to endosomal and vacuolar membranes.</text>
</comment>
<accession>W6ML83</accession>
<dbReference type="HOGENOM" id="CLU_070610_2_0_1"/>
<protein>
    <recommendedName>
        <fullName evidence="8">Endosomal/vacuolar adapter protein YPT35</fullName>
    </recommendedName>
    <alternativeName>
        <fullName evidence="9">PX domain-containing protein YPT35</fullName>
    </alternativeName>
</protein>
<dbReference type="AlphaFoldDB" id="W6ML83"/>
<dbReference type="PANTHER" id="PTHR10555">
    <property type="entry name" value="SORTING NEXIN"/>
    <property type="match status" value="1"/>
</dbReference>
<dbReference type="GO" id="GO:0010008">
    <property type="term" value="C:endosome membrane"/>
    <property type="evidence" value="ECO:0007669"/>
    <property type="project" value="UniProtKB-SubCell"/>
</dbReference>
<comment type="similarity">
    <text evidence="3">Belongs to the YPT35 family.</text>
</comment>
<dbReference type="GeneID" id="34518932"/>
<dbReference type="EMBL" id="HG793126">
    <property type="protein sequence ID" value="CDK25532.1"/>
    <property type="molecule type" value="Genomic_DNA"/>
</dbReference>
<reference evidence="11" key="2">
    <citation type="submission" date="2014-02" db="EMBL/GenBank/DDBJ databases">
        <title>Complete DNA sequence of /Kuraishia capsulata/ illustrates novel genomic features among budding yeasts (/Saccharomycotina/).</title>
        <authorList>
            <person name="Morales L."/>
            <person name="Noel B."/>
            <person name="Porcel B."/>
            <person name="Marcet-Houben M."/>
            <person name="Hullo M-F."/>
            <person name="Sacerdot C."/>
            <person name="Tekaia F."/>
            <person name="Leh-Louis V."/>
            <person name="Despons L."/>
            <person name="Khanna V."/>
            <person name="Aury J-M."/>
            <person name="Barbe V."/>
            <person name="Couloux A."/>
            <person name="Labadie K."/>
            <person name="Pelletier E."/>
            <person name="Souciet J-L."/>
            <person name="Boekhout T."/>
            <person name="Gabaldon T."/>
            <person name="Wincker P."/>
            <person name="Dujon B."/>
        </authorList>
    </citation>
    <scope>NUCLEOTIDE SEQUENCE</scope>
    <source>
        <strain evidence="11">CBS 1993</strain>
    </source>
</reference>
<keyword evidence="6" id="KW-0472">Membrane</keyword>
<evidence type="ECO:0000313" key="11">
    <source>
        <dbReference type="EMBL" id="CDK25532.1"/>
    </source>
</evidence>
<dbReference type="Pfam" id="PF00787">
    <property type="entry name" value="PX"/>
    <property type="match status" value="1"/>
</dbReference>
<evidence type="ECO:0000256" key="5">
    <source>
        <dbReference type="ARBA" id="ARBA00022753"/>
    </source>
</evidence>
<reference evidence="11" key="1">
    <citation type="submission" date="2013-12" db="EMBL/GenBank/DDBJ databases">
        <authorList>
            <person name="Genoscope - CEA"/>
        </authorList>
    </citation>
    <scope>NUCLEOTIDE SEQUENCE</scope>
    <source>
        <strain evidence="11">CBS 1993</strain>
    </source>
</reference>
<keyword evidence="12" id="KW-1185">Reference proteome</keyword>
<sequence length="150" mass="16974">MPDLINMAPLPITMMDHEEDDSSGIDSRSLGDPHPHVWCKNCSIGEPTVVSGNVGFSFGSTKYVVYSIRLETVQGTKIVLRKRFSEFVKLREELLQIQQNVPSLPAKTVGRQFDNSFIEHRRRGLEFFLTAVLLDPTLSNTAPIKRFVLR</sequence>
<dbReference type="RefSeq" id="XP_022457544.1">
    <property type="nucleotide sequence ID" value="XM_022603689.1"/>
</dbReference>
<evidence type="ECO:0000256" key="9">
    <source>
        <dbReference type="ARBA" id="ARBA00033785"/>
    </source>
</evidence>
<dbReference type="InterPro" id="IPR001683">
    <property type="entry name" value="PX_dom"/>
</dbReference>
<evidence type="ECO:0000259" key="10">
    <source>
        <dbReference type="PROSITE" id="PS50195"/>
    </source>
</evidence>
<dbReference type="GO" id="GO:0032266">
    <property type="term" value="F:phosphatidylinositol-3-phosphate binding"/>
    <property type="evidence" value="ECO:0007669"/>
    <property type="project" value="InterPro"/>
</dbReference>
<comment type="subcellular location">
    <subcellularLocation>
        <location evidence="2">Endosome membrane</location>
        <topology evidence="2">Peripheral membrane protein</topology>
    </subcellularLocation>
    <subcellularLocation>
        <location evidence="1">Vacuole membrane</location>
        <topology evidence="1">Peripheral membrane protein</topology>
    </subcellularLocation>
</comment>
<feature type="domain" description="PX" evidence="10">
    <location>
        <begin position="44"/>
        <end position="150"/>
    </location>
</feature>
<evidence type="ECO:0000313" key="12">
    <source>
        <dbReference type="Proteomes" id="UP000019384"/>
    </source>
</evidence>
<name>W6ML83_9ASCO</name>
<dbReference type="STRING" id="1382522.W6ML83"/>
<dbReference type="SUPFAM" id="SSF64268">
    <property type="entry name" value="PX domain"/>
    <property type="match status" value="1"/>
</dbReference>
<dbReference type="PROSITE" id="PS50195">
    <property type="entry name" value="PX"/>
    <property type="match status" value="1"/>
</dbReference>
<dbReference type="OrthoDB" id="10254720at2759"/>
<evidence type="ECO:0000256" key="1">
    <source>
        <dbReference type="ARBA" id="ARBA00004148"/>
    </source>
</evidence>